<dbReference type="EMBL" id="JADGMS010000014">
    <property type="protein sequence ID" value="KAF9668882.1"/>
    <property type="molecule type" value="Genomic_DNA"/>
</dbReference>
<organism evidence="1 2">
    <name type="scientific">Salix dunnii</name>
    <dbReference type="NCBI Taxonomy" id="1413687"/>
    <lineage>
        <taxon>Eukaryota</taxon>
        <taxon>Viridiplantae</taxon>
        <taxon>Streptophyta</taxon>
        <taxon>Embryophyta</taxon>
        <taxon>Tracheophyta</taxon>
        <taxon>Spermatophyta</taxon>
        <taxon>Magnoliopsida</taxon>
        <taxon>eudicotyledons</taxon>
        <taxon>Gunneridae</taxon>
        <taxon>Pentapetalae</taxon>
        <taxon>rosids</taxon>
        <taxon>fabids</taxon>
        <taxon>Malpighiales</taxon>
        <taxon>Salicaceae</taxon>
        <taxon>Saliceae</taxon>
        <taxon>Salix</taxon>
    </lineage>
</organism>
<proteinExistence type="predicted"/>
<accession>A0A835JCX5</accession>
<sequence length="148" mass="17197">MSPILLDLVSEWRSIRRLGIQSLLIYGDDAILVNWFKNLVFNILQELHTTAYRFLTIIYGDDAILVNWFKNLVFNILQELHTTAYRFLTIITACGVGFLYGALPLSRFWGCEYASYLLAHARTGKSHFQGYRMVSKDLDFRYQNTITS</sequence>
<dbReference type="Proteomes" id="UP000657918">
    <property type="component" value="Unassembled WGS sequence"/>
</dbReference>
<dbReference type="AlphaFoldDB" id="A0A835JCX5"/>
<name>A0A835JCX5_9ROSI</name>
<comment type="caution">
    <text evidence="1">The sequence shown here is derived from an EMBL/GenBank/DDBJ whole genome shotgun (WGS) entry which is preliminary data.</text>
</comment>
<gene>
    <name evidence="1" type="ORF">SADUNF_Sadunf14G0049600</name>
</gene>
<protein>
    <submittedName>
        <fullName evidence="1">Uncharacterized protein</fullName>
    </submittedName>
</protein>
<evidence type="ECO:0000313" key="1">
    <source>
        <dbReference type="EMBL" id="KAF9668882.1"/>
    </source>
</evidence>
<reference evidence="1 2" key="1">
    <citation type="submission" date="2020-10" db="EMBL/GenBank/DDBJ databases">
        <title>Plant Genome Project.</title>
        <authorList>
            <person name="Zhang R.-G."/>
        </authorList>
    </citation>
    <scope>NUCLEOTIDE SEQUENCE [LARGE SCALE GENOMIC DNA]</scope>
    <source>
        <strain evidence="1">FAFU-HL-1</strain>
        <tissue evidence="1">Leaf</tissue>
    </source>
</reference>
<keyword evidence="2" id="KW-1185">Reference proteome</keyword>
<evidence type="ECO:0000313" key="2">
    <source>
        <dbReference type="Proteomes" id="UP000657918"/>
    </source>
</evidence>